<gene>
    <name evidence="1" type="ORF">SSYRP_v1c06430</name>
</gene>
<accession>R4U6J6</accession>
<dbReference type="STRING" id="1276229.SSYRP_v1c06430"/>
<dbReference type="AlphaFoldDB" id="R4U6J6"/>
<dbReference type="KEGG" id="ssyr:SSYRP_v1c06430"/>
<dbReference type="OrthoDB" id="389437at2"/>
<protein>
    <submittedName>
        <fullName evidence="1">Uncharacterized protein</fullName>
    </submittedName>
</protein>
<proteinExistence type="predicted"/>
<sequence>MNREFNQPNFITNDFSVVAEKGTNFKTITSKEGDTHDLFEFWVLDNGQEVHCIAWDATAHSLKTAFEGPIAEIKLTYKERQNKFTNAIDYSIRNYEVK</sequence>
<keyword evidence="2" id="KW-1185">Reference proteome</keyword>
<dbReference type="Proteomes" id="UP000013963">
    <property type="component" value="Chromosome"/>
</dbReference>
<dbReference type="InterPro" id="IPR012340">
    <property type="entry name" value="NA-bd_OB-fold"/>
</dbReference>
<dbReference type="PATRIC" id="fig|1276229.3.peg.638"/>
<organism evidence="1 2">
    <name type="scientific">Spiroplasma syrphidicola EA-1</name>
    <dbReference type="NCBI Taxonomy" id="1276229"/>
    <lineage>
        <taxon>Bacteria</taxon>
        <taxon>Bacillati</taxon>
        <taxon>Mycoplasmatota</taxon>
        <taxon>Mollicutes</taxon>
        <taxon>Entomoplasmatales</taxon>
        <taxon>Spiroplasmataceae</taxon>
        <taxon>Spiroplasma</taxon>
    </lineage>
</organism>
<dbReference type="EMBL" id="CP005078">
    <property type="protein sequence ID" value="AGM26233.1"/>
    <property type="molecule type" value="Genomic_DNA"/>
</dbReference>
<evidence type="ECO:0000313" key="2">
    <source>
        <dbReference type="Proteomes" id="UP000013963"/>
    </source>
</evidence>
<evidence type="ECO:0000313" key="1">
    <source>
        <dbReference type="EMBL" id="AGM26233.1"/>
    </source>
</evidence>
<dbReference type="HOGENOM" id="CLU_2332244_0_0_14"/>
<reference evidence="1 2" key="1">
    <citation type="journal article" date="2013" name="Genome Biol. Evol.">
        <title>Complete genomes of two dipteran-associated spiroplasmas provided insights into the origin, dynamics, and impacts of viral invasion in spiroplasma.</title>
        <authorList>
            <person name="Ku C."/>
            <person name="Lo W.S."/>
            <person name="Chen L.L."/>
            <person name="Kuo C.H."/>
        </authorList>
    </citation>
    <scope>NUCLEOTIDE SEQUENCE [LARGE SCALE GENOMIC DNA]</scope>
    <source>
        <strain evidence="1">EA-1</strain>
    </source>
</reference>
<name>R4U6J6_9MOLU</name>
<dbReference type="Gene3D" id="2.40.50.140">
    <property type="entry name" value="Nucleic acid-binding proteins"/>
    <property type="match status" value="1"/>
</dbReference>
<dbReference type="RefSeq" id="WP_016340879.1">
    <property type="nucleotide sequence ID" value="NC_021284.1"/>
</dbReference>